<dbReference type="OrthoDB" id="9809488at2"/>
<dbReference type="CDD" id="cd12797">
    <property type="entry name" value="M23_peptidase"/>
    <property type="match status" value="1"/>
</dbReference>
<dbReference type="Gene3D" id="2.70.70.10">
    <property type="entry name" value="Glucose Permease (Domain IIA)"/>
    <property type="match status" value="1"/>
</dbReference>
<accession>A0A1G9TVB9</accession>
<keyword evidence="1" id="KW-0472">Membrane</keyword>
<evidence type="ECO:0000259" key="2">
    <source>
        <dbReference type="Pfam" id="PF01551"/>
    </source>
</evidence>
<dbReference type="Proteomes" id="UP000214880">
    <property type="component" value="Unassembled WGS sequence"/>
</dbReference>
<dbReference type="InterPro" id="IPR016047">
    <property type="entry name" value="M23ase_b-sheet_dom"/>
</dbReference>
<protein>
    <submittedName>
        <fullName evidence="3">Peptidase family M23</fullName>
    </submittedName>
</protein>
<organism evidence="3 4">
    <name type="scientific">Dendrosporobacter quercicolus</name>
    <dbReference type="NCBI Taxonomy" id="146817"/>
    <lineage>
        <taxon>Bacteria</taxon>
        <taxon>Bacillati</taxon>
        <taxon>Bacillota</taxon>
        <taxon>Negativicutes</taxon>
        <taxon>Selenomonadales</taxon>
        <taxon>Sporomusaceae</taxon>
        <taxon>Dendrosporobacter</taxon>
    </lineage>
</organism>
<feature type="transmembrane region" description="Helical" evidence="1">
    <location>
        <begin position="21"/>
        <end position="39"/>
    </location>
</feature>
<keyword evidence="1" id="KW-0812">Transmembrane</keyword>
<reference evidence="3 4" key="1">
    <citation type="submission" date="2016-10" db="EMBL/GenBank/DDBJ databases">
        <authorList>
            <person name="de Groot N.N."/>
        </authorList>
    </citation>
    <scope>NUCLEOTIDE SEQUENCE [LARGE SCALE GENOMIC DNA]</scope>
    <source>
        <strain evidence="3 4">DSM 1736</strain>
    </source>
</reference>
<evidence type="ECO:0000313" key="4">
    <source>
        <dbReference type="Proteomes" id="UP000214880"/>
    </source>
</evidence>
<evidence type="ECO:0000313" key="3">
    <source>
        <dbReference type="EMBL" id="SDM51541.1"/>
    </source>
</evidence>
<keyword evidence="1" id="KW-1133">Transmembrane helix</keyword>
<dbReference type="RefSeq" id="WP_092072922.1">
    <property type="nucleotide sequence ID" value="NZ_FNHB01000005.1"/>
</dbReference>
<dbReference type="STRING" id="146817.SAMN04488502_10599"/>
<dbReference type="GO" id="GO:0004222">
    <property type="term" value="F:metalloendopeptidase activity"/>
    <property type="evidence" value="ECO:0007669"/>
    <property type="project" value="TreeGrafter"/>
</dbReference>
<dbReference type="AlphaFoldDB" id="A0A1G9TVB9"/>
<evidence type="ECO:0000256" key="1">
    <source>
        <dbReference type="SAM" id="Phobius"/>
    </source>
</evidence>
<feature type="domain" description="M23ase beta-sheet core" evidence="2">
    <location>
        <begin position="106"/>
        <end position="200"/>
    </location>
</feature>
<dbReference type="EMBL" id="FNHB01000005">
    <property type="protein sequence ID" value="SDM51541.1"/>
    <property type="molecule type" value="Genomic_DNA"/>
</dbReference>
<dbReference type="PANTHER" id="PTHR21666:SF270">
    <property type="entry name" value="MUREIN HYDROLASE ACTIVATOR ENVC"/>
    <property type="match status" value="1"/>
</dbReference>
<dbReference type="SUPFAM" id="SSF51261">
    <property type="entry name" value="Duplicated hybrid motif"/>
    <property type="match status" value="1"/>
</dbReference>
<dbReference type="FunFam" id="2.70.70.10:FF:000006">
    <property type="entry name" value="M23 family peptidase"/>
    <property type="match status" value="1"/>
</dbReference>
<proteinExistence type="predicted"/>
<name>A0A1G9TVB9_9FIRM</name>
<dbReference type="PANTHER" id="PTHR21666">
    <property type="entry name" value="PEPTIDASE-RELATED"/>
    <property type="match status" value="1"/>
</dbReference>
<dbReference type="InterPro" id="IPR050570">
    <property type="entry name" value="Cell_wall_metabolism_enzyme"/>
</dbReference>
<gene>
    <name evidence="3" type="ORF">SAMN04488502_10599</name>
</gene>
<dbReference type="Pfam" id="PF01551">
    <property type="entry name" value="Peptidase_M23"/>
    <property type="match status" value="1"/>
</dbReference>
<sequence length="207" mass="21845">MHIPHQTQHNQPVSSAGKKPIWFLGLFILLSVGIIANFHQTLNASGQTTTELTAIPLNESGLVQEIEKTARGTDPLANTPSIWPASGPVTSGFGWRNSPLEDGSELHQGIDIASGLGIPVVATADGQVVKSGWAGGYGNIVHIDHGNGLETIYGHNSQVTVTAGQSIKKGQLIAYAGSTGKSTGPHVHYEVRENGVAIDPIKYMLLQ</sequence>
<dbReference type="InterPro" id="IPR011055">
    <property type="entry name" value="Dup_hybrid_motif"/>
</dbReference>
<keyword evidence="4" id="KW-1185">Reference proteome</keyword>